<feature type="domain" description="Leucine-binding protein" evidence="4">
    <location>
        <begin position="28"/>
        <end position="364"/>
    </location>
</feature>
<dbReference type="EMBL" id="CP014578">
    <property type="protein sequence ID" value="ANB73791.1"/>
    <property type="molecule type" value="Genomic_DNA"/>
</dbReference>
<keyword evidence="2 3" id="KW-0732">Signal</keyword>
<keyword evidence="6" id="KW-1185">Reference proteome</keyword>
<evidence type="ECO:0000313" key="6">
    <source>
        <dbReference type="Proteomes" id="UP000076852"/>
    </source>
</evidence>
<evidence type="ECO:0000256" key="3">
    <source>
        <dbReference type="SAM" id="SignalP"/>
    </source>
</evidence>
<protein>
    <submittedName>
        <fullName evidence="5">Branched chain amino acid ABC transporter substrate-binding protein</fullName>
    </submittedName>
</protein>
<dbReference type="STRING" id="1804984.AYM40_16580"/>
<feature type="chain" id="PRO_5007814676" evidence="3">
    <location>
        <begin position="23"/>
        <end position="373"/>
    </location>
</feature>
<dbReference type="SUPFAM" id="SSF53822">
    <property type="entry name" value="Periplasmic binding protein-like I"/>
    <property type="match status" value="1"/>
</dbReference>
<accession>A0A160FMM9</accession>
<feature type="signal peptide" evidence="3">
    <location>
        <begin position="1"/>
        <end position="22"/>
    </location>
</feature>
<name>A0A160FMM9_9BURK</name>
<comment type="similarity">
    <text evidence="1">Belongs to the leucine-binding protein family.</text>
</comment>
<evidence type="ECO:0000256" key="1">
    <source>
        <dbReference type="ARBA" id="ARBA00010062"/>
    </source>
</evidence>
<dbReference type="Gene3D" id="3.40.50.2300">
    <property type="match status" value="2"/>
</dbReference>
<proteinExistence type="inferred from homology"/>
<evidence type="ECO:0000256" key="2">
    <source>
        <dbReference type="ARBA" id="ARBA00022729"/>
    </source>
</evidence>
<dbReference type="RefSeq" id="WP_063497157.1">
    <property type="nucleotide sequence ID" value="NZ_CP014578.1"/>
</dbReference>
<evidence type="ECO:0000259" key="4">
    <source>
        <dbReference type="Pfam" id="PF13458"/>
    </source>
</evidence>
<evidence type="ECO:0000313" key="5">
    <source>
        <dbReference type="EMBL" id="ANB73791.1"/>
    </source>
</evidence>
<dbReference type="OrthoDB" id="9783240at2"/>
<reference evidence="5 6" key="1">
    <citation type="journal article" date="2016" name="Gene">
        <title>PacBio SMRT assembly of a complex multi-replicon genome reveals chlorocatechol degradative operon in a region of genome plasticity.</title>
        <authorList>
            <person name="Ricker N."/>
            <person name="Shen S.Y."/>
            <person name="Goordial J."/>
            <person name="Jin S."/>
            <person name="Fulthorpe R.R."/>
        </authorList>
    </citation>
    <scope>NUCLEOTIDE SEQUENCE [LARGE SCALE GENOMIC DNA]</scope>
    <source>
        <strain evidence="5 6">OLGA172</strain>
    </source>
</reference>
<dbReference type="AlphaFoldDB" id="A0A160FMM9"/>
<dbReference type="InterPro" id="IPR028082">
    <property type="entry name" value="Peripla_BP_I"/>
</dbReference>
<sequence>MRKLVSSVMAVAALLAFGSASAQEVVLVGVSGPLTGPQASEGKDNENGARMAVDELNSAGTMIAGKNVTFKLVSQDDQADPRIGVQVAQKLVDAKVTAVLGPYNSGVAIPASRLYQNAGIPMLSVASNPALTLQGFTEVFRIGASDGQLGGAMANFAIDTLKAKTAAVMDDRSAYGQGVAEEFMSVAKARGLKIIDQQYTNGQAVDFKGVLSQIKATNPDVIFYGGYASQSGPLVKQMRQLGLRAKLLGGDGICTSDMAKIAGPAATNAYCSQGGVSLDKTPAGSAFLKKYKTTFNVDTQVYGVSYYDGMKLLADAMVKAGTTSDRAKIGAQLTKSAYTGVAGEYSFDAHHDLKSSATTVYTFKDGAVVTYGN</sequence>
<dbReference type="KEGG" id="buz:AYM40_16580"/>
<dbReference type="Pfam" id="PF13458">
    <property type="entry name" value="Peripla_BP_6"/>
    <property type="match status" value="1"/>
</dbReference>
<organism evidence="5 6">
    <name type="scientific">Paraburkholderia phytofirmans OLGA172</name>
    <dbReference type="NCBI Taxonomy" id="1417228"/>
    <lineage>
        <taxon>Bacteria</taxon>
        <taxon>Pseudomonadati</taxon>
        <taxon>Pseudomonadota</taxon>
        <taxon>Betaproteobacteria</taxon>
        <taxon>Burkholderiales</taxon>
        <taxon>Burkholderiaceae</taxon>
        <taxon>Paraburkholderia</taxon>
    </lineage>
</organism>
<dbReference type="PANTHER" id="PTHR47151:SF2">
    <property type="entry name" value="AMINO ACID BINDING PROTEIN"/>
    <property type="match status" value="1"/>
</dbReference>
<dbReference type="Proteomes" id="UP000076852">
    <property type="component" value="Chromosome 1"/>
</dbReference>
<gene>
    <name evidence="5" type="ORF">AYM40_16580</name>
</gene>
<dbReference type="CDD" id="cd06342">
    <property type="entry name" value="PBP1_ABC_LIVBP-like"/>
    <property type="match status" value="1"/>
</dbReference>
<dbReference type="PANTHER" id="PTHR47151">
    <property type="entry name" value="LEU/ILE/VAL-BINDING ABC TRANSPORTER SUBUNIT"/>
    <property type="match status" value="1"/>
</dbReference>
<dbReference type="InterPro" id="IPR028081">
    <property type="entry name" value="Leu-bd"/>
</dbReference>